<keyword evidence="4" id="KW-1133">Transmembrane helix</keyword>
<dbReference type="PROSITE" id="PS50088">
    <property type="entry name" value="ANK_REPEAT"/>
    <property type="match status" value="2"/>
</dbReference>
<evidence type="ECO:0000313" key="5">
    <source>
        <dbReference type="EMBL" id="OMJ81113.1"/>
    </source>
</evidence>
<name>A0A1R2BWB5_9CILI</name>
<keyword evidence="1" id="KW-0677">Repeat</keyword>
<keyword evidence="4" id="KW-0812">Transmembrane</keyword>
<dbReference type="AlphaFoldDB" id="A0A1R2BWB5"/>
<evidence type="ECO:0000256" key="1">
    <source>
        <dbReference type="ARBA" id="ARBA00022737"/>
    </source>
</evidence>
<evidence type="ECO:0000256" key="3">
    <source>
        <dbReference type="PROSITE-ProRule" id="PRU00023"/>
    </source>
</evidence>
<dbReference type="InterPro" id="IPR002110">
    <property type="entry name" value="Ankyrin_rpt"/>
</dbReference>
<reference evidence="5 6" key="1">
    <citation type="submission" date="2016-11" db="EMBL/GenBank/DDBJ databases">
        <title>The macronuclear genome of Stentor coeruleus: a giant cell with tiny introns.</title>
        <authorList>
            <person name="Slabodnick M."/>
            <person name="Ruby J.G."/>
            <person name="Reiff S.B."/>
            <person name="Swart E.C."/>
            <person name="Gosai S."/>
            <person name="Prabakaran S."/>
            <person name="Witkowska E."/>
            <person name="Larue G.E."/>
            <person name="Fisher S."/>
            <person name="Freeman R.M."/>
            <person name="Gunawardena J."/>
            <person name="Chu W."/>
            <person name="Stover N.A."/>
            <person name="Gregory B.D."/>
            <person name="Nowacki M."/>
            <person name="Derisi J."/>
            <person name="Roy S.W."/>
            <person name="Marshall W.F."/>
            <person name="Sood P."/>
        </authorList>
    </citation>
    <scope>NUCLEOTIDE SEQUENCE [LARGE SCALE GENOMIC DNA]</scope>
    <source>
        <strain evidence="5">WM001</strain>
    </source>
</reference>
<dbReference type="SMART" id="SM00248">
    <property type="entry name" value="ANK"/>
    <property type="match status" value="4"/>
</dbReference>
<dbReference type="Gene3D" id="1.25.40.20">
    <property type="entry name" value="Ankyrin repeat-containing domain"/>
    <property type="match status" value="2"/>
</dbReference>
<keyword evidence="2 3" id="KW-0040">ANK repeat</keyword>
<accession>A0A1R2BWB5</accession>
<evidence type="ECO:0000256" key="4">
    <source>
        <dbReference type="SAM" id="Phobius"/>
    </source>
</evidence>
<evidence type="ECO:0000313" key="6">
    <source>
        <dbReference type="Proteomes" id="UP000187209"/>
    </source>
</evidence>
<dbReference type="PROSITE" id="PS50297">
    <property type="entry name" value="ANK_REP_REGION"/>
    <property type="match status" value="1"/>
</dbReference>
<dbReference type="Pfam" id="PF12796">
    <property type="entry name" value="Ank_2"/>
    <property type="match status" value="1"/>
</dbReference>
<feature type="transmembrane region" description="Helical" evidence="4">
    <location>
        <begin position="22"/>
        <end position="44"/>
    </location>
</feature>
<dbReference type="EMBL" id="MPUH01000393">
    <property type="protein sequence ID" value="OMJ81113.1"/>
    <property type="molecule type" value="Genomic_DNA"/>
</dbReference>
<dbReference type="InterPro" id="IPR036770">
    <property type="entry name" value="Ankyrin_rpt-contain_sf"/>
</dbReference>
<feature type="repeat" description="ANK" evidence="3">
    <location>
        <begin position="140"/>
        <end position="172"/>
    </location>
</feature>
<dbReference type="PANTHER" id="PTHR24188:SF29">
    <property type="entry name" value="GH09064P"/>
    <property type="match status" value="1"/>
</dbReference>
<dbReference type="OrthoDB" id="432205at2759"/>
<keyword evidence="6" id="KW-1185">Reference proteome</keyword>
<sequence length="332" mass="38390">MVFKSFSEVFHSNFFRGRFPNYTILATSALFWVPIPLVLSWFFGTQYRYKVTVRNFFNEKLLKYLPQDAGGNYIFPFSGATFYNAINFPRTQWSSFDQRSYFPHTDKFKMKIAICHEDLSLIKTLISRGFDINSIIDNKKHLRPISLAAILGKVELIEYLYSRGASLELTDNEGNTPLMLTVIYDQPEAAKKLVLLGAEVNTKDKYGYTAEDKAINRGKDHISNFLQGFKKIENIPIANPVTYKLEDYEYLSSWNPEDIAKKYDVKKYYKPIVYPYFYQSRGLLVYFFTGVDLDDIDQLTGAAAFHNINDDRRSSDQQQYSLGEAFAQGAVR</sequence>
<organism evidence="5 6">
    <name type="scientific">Stentor coeruleus</name>
    <dbReference type="NCBI Taxonomy" id="5963"/>
    <lineage>
        <taxon>Eukaryota</taxon>
        <taxon>Sar</taxon>
        <taxon>Alveolata</taxon>
        <taxon>Ciliophora</taxon>
        <taxon>Postciliodesmatophora</taxon>
        <taxon>Heterotrichea</taxon>
        <taxon>Heterotrichida</taxon>
        <taxon>Stentoridae</taxon>
        <taxon>Stentor</taxon>
    </lineage>
</organism>
<dbReference type="PANTHER" id="PTHR24188">
    <property type="entry name" value="ANKYRIN REPEAT PROTEIN"/>
    <property type="match status" value="1"/>
</dbReference>
<dbReference type="SUPFAM" id="SSF48403">
    <property type="entry name" value="Ankyrin repeat"/>
    <property type="match status" value="1"/>
</dbReference>
<dbReference type="Proteomes" id="UP000187209">
    <property type="component" value="Unassembled WGS sequence"/>
</dbReference>
<proteinExistence type="predicted"/>
<comment type="caution">
    <text evidence="5">The sequence shown here is derived from an EMBL/GenBank/DDBJ whole genome shotgun (WGS) entry which is preliminary data.</text>
</comment>
<keyword evidence="4" id="KW-0472">Membrane</keyword>
<evidence type="ECO:0000256" key="2">
    <source>
        <dbReference type="ARBA" id="ARBA00023043"/>
    </source>
</evidence>
<gene>
    <name evidence="5" type="ORF">SteCoe_18474</name>
</gene>
<protein>
    <submittedName>
        <fullName evidence="5">Uncharacterized protein</fullName>
    </submittedName>
</protein>
<feature type="repeat" description="ANK" evidence="3">
    <location>
        <begin position="173"/>
        <end position="205"/>
    </location>
</feature>